<evidence type="ECO:0000256" key="5">
    <source>
        <dbReference type="ARBA" id="ARBA00022989"/>
    </source>
</evidence>
<feature type="transmembrane region" description="Helical" evidence="7">
    <location>
        <begin position="280"/>
        <end position="301"/>
    </location>
</feature>
<feature type="region of interest" description="Disordered" evidence="8">
    <location>
        <begin position="341"/>
        <end position="365"/>
    </location>
</feature>
<name>A0AAV3NN80_LITER</name>
<dbReference type="EMBL" id="BAABME010015362">
    <property type="protein sequence ID" value="GAA0140785.1"/>
    <property type="molecule type" value="Genomic_DNA"/>
</dbReference>
<evidence type="ECO:0000256" key="8">
    <source>
        <dbReference type="SAM" id="MobiDB-lite"/>
    </source>
</evidence>
<feature type="transmembrane region" description="Helical" evidence="7">
    <location>
        <begin position="43"/>
        <end position="63"/>
    </location>
</feature>
<reference evidence="9 10" key="1">
    <citation type="submission" date="2024-01" db="EMBL/GenBank/DDBJ databases">
        <title>The complete chloroplast genome sequence of Lithospermum erythrorhizon: insights into the phylogenetic relationship among Boraginaceae species and the maternal lineages of purple gromwells.</title>
        <authorList>
            <person name="Okada T."/>
            <person name="Watanabe K."/>
        </authorList>
    </citation>
    <scope>NUCLEOTIDE SEQUENCE [LARGE SCALE GENOMIC DNA]</scope>
</reference>
<dbReference type="GO" id="GO:0016020">
    <property type="term" value="C:membrane"/>
    <property type="evidence" value="ECO:0007669"/>
    <property type="project" value="UniProtKB-SubCell"/>
</dbReference>
<dbReference type="Proteomes" id="UP001454036">
    <property type="component" value="Unassembled WGS sequence"/>
</dbReference>
<dbReference type="AlphaFoldDB" id="A0AAV3NN80"/>
<protein>
    <recommendedName>
        <fullName evidence="7">Probable purine permease</fullName>
    </recommendedName>
</protein>
<feature type="transmembrane region" description="Helical" evidence="7">
    <location>
        <begin position="115"/>
        <end position="134"/>
    </location>
</feature>
<dbReference type="InterPro" id="IPR030182">
    <property type="entry name" value="PUP_plant"/>
</dbReference>
<proteinExistence type="inferred from homology"/>
<organism evidence="9 10">
    <name type="scientific">Lithospermum erythrorhizon</name>
    <name type="common">Purple gromwell</name>
    <name type="synonym">Lithospermum officinale var. erythrorhizon</name>
    <dbReference type="NCBI Taxonomy" id="34254"/>
    <lineage>
        <taxon>Eukaryota</taxon>
        <taxon>Viridiplantae</taxon>
        <taxon>Streptophyta</taxon>
        <taxon>Embryophyta</taxon>
        <taxon>Tracheophyta</taxon>
        <taxon>Spermatophyta</taxon>
        <taxon>Magnoliopsida</taxon>
        <taxon>eudicotyledons</taxon>
        <taxon>Gunneridae</taxon>
        <taxon>Pentapetalae</taxon>
        <taxon>asterids</taxon>
        <taxon>lamiids</taxon>
        <taxon>Boraginales</taxon>
        <taxon>Boraginaceae</taxon>
        <taxon>Boraginoideae</taxon>
        <taxon>Lithospermeae</taxon>
        <taxon>Lithospermum</taxon>
    </lineage>
</organism>
<evidence type="ECO:0000256" key="3">
    <source>
        <dbReference type="ARBA" id="ARBA00022448"/>
    </source>
</evidence>
<evidence type="ECO:0000256" key="4">
    <source>
        <dbReference type="ARBA" id="ARBA00022692"/>
    </source>
</evidence>
<keyword evidence="3 7" id="KW-0813">Transport</keyword>
<keyword evidence="5 7" id="KW-1133">Transmembrane helix</keyword>
<feature type="transmembrane region" description="Helical" evidence="7">
    <location>
        <begin position="141"/>
        <end position="158"/>
    </location>
</feature>
<keyword evidence="4 7" id="KW-0812">Transmembrane</keyword>
<evidence type="ECO:0000256" key="7">
    <source>
        <dbReference type="RuleBase" id="RU368015"/>
    </source>
</evidence>
<evidence type="ECO:0000313" key="9">
    <source>
        <dbReference type="EMBL" id="GAA0140785.1"/>
    </source>
</evidence>
<comment type="caution">
    <text evidence="9">The sequence shown here is derived from an EMBL/GenBank/DDBJ whole genome shotgun (WGS) entry which is preliminary data.</text>
</comment>
<dbReference type="InterPro" id="IPR037185">
    <property type="entry name" value="EmrE-like"/>
</dbReference>
<dbReference type="SUPFAM" id="SSF103481">
    <property type="entry name" value="Multidrug resistance efflux transporter EmrE"/>
    <property type="match status" value="1"/>
</dbReference>
<dbReference type="PANTHER" id="PTHR31376:SF1">
    <property type="entry name" value="PURINE PERMEASE 2"/>
    <property type="match status" value="1"/>
</dbReference>
<feature type="transmembrane region" description="Helical" evidence="7">
    <location>
        <begin position="173"/>
        <end position="194"/>
    </location>
</feature>
<keyword evidence="10" id="KW-1185">Reference proteome</keyword>
<evidence type="ECO:0000256" key="1">
    <source>
        <dbReference type="ARBA" id="ARBA00004141"/>
    </source>
</evidence>
<comment type="similarity">
    <text evidence="2 7">Belongs to the purine permeases (TC 2.A.7.14) family.</text>
</comment>
<comment type="subcellular location">
    <subcellularLocation>
        <location evidence="1 7">Membrane</location>
        <topology evidence="1 7">Multi-pass membrane protein</topology>
    </subcellularLocation>
</comment>
<feature type="transmembrane region" description="Helical" evidence="7">
    <location>
        <begin position="206"/>
        <end position="230"/>
    </location>
</feature>
<comment type="caution">
    <text evidence="7">Lacks conserved residue(s) required for the propagation of feature annotation.</text>
</comment>
<keyword evidence="6 7" id="KW-0472">Membrane</keyword>
<evidence type="ECO:0000313" key="10">
    <source>
        <dbReference type="Proteomes" id="UP001454036"/>
    </source>
</evidence>
<dbReference type="GO" id="GO:0005345">
    <property type="term" value="F:purine nucleobase transmembrane transporter activity"/>
    <property type="evidence" value="ECO:0007669"/>
    <property type="project" value="UniProtKB-UniRule"/>
</dbReference>
<accession>A0AAV3NN80</accession>
<feature type="transmembrane region" description="Helical" evidence="7">
    <location>
        <begin position="307"/>
        <end position="326"/>
    </location>
</feature>
<dbReference type="PANTHER" id="PTHR31376">
    <property type="entry name" value="OS09G0467300 PROTEIN-RELATED"/>
    <property type="match status" value="1"/>
</dbReference>
<feature type="transmembrane region" description="Helical" evidence="7">
    <location>
        <begin position="250"/>
        <end position="268"/>
    </location>
</feature>
<dbReference type="GO" id="GO:0015211">
    <property type="term" value="F:purine nucleoside transmembrane transporter activity"/>
    <property type="evidence" value="ECO:0007669"/>
    <property type="project" value="UniProtKB-UniRule"/>
</dbReference>
<gene>
    <name evidence="9" type="ORF">LIER_35283</name>
</gene>
<evidence type="ECO:0000256" key="2">
    <source>
        <dbReference type="ARBA" id="ARBA00006213"/>
    </source>
</evidence>
<dbReference type="Pfam" id="PF16913">
    <property type="entry name" value="PUNUT"/>
    <property type="match status" value="1"/>
</dbReference>
<sequence>MAIQASTPMKKFLLFLSCILLLVGSCGGPLITRLYFLHGGKRIWLSSSSQTIAFPIILVPLSITYFTGRKTEGSDAKILLMKPFLIMFSLLIGLIMGILNFLYSSGSAKLPVSTSSLIGSSQLAFTASFAFFLVKQKFNPYSVNTVFLLTLGAALLGLRSNGDRPEGEGKKEYVVGFVMMILGACIYGFLTPLIERCFRKAKQEVCYSLAMEFNMVMCFSATVFCTVGMIINKDFQAIAREAREFDLGEVQYYIVLALNAIIWQMQLVGVNGVIFCSSALLSGILVSVALPITEVLAVIFYKEKFEVEKCVSLVLSLWGFASYFYGEIKLNRKLKNQSLEQEDASEKSEALELQQKSPKTSPDSHQIIFANLE</sequence>
<feature type="compositionally biased region" description="Polar residues" evidence="8">
    <location>
        <begin position="354"/>
        <end position="364"/>
    </location>
</feature>
<feature type="transmembrane region" description="Helical" evidence="7">
    <location>
        <begin position="84"/>
        <end position="103"/>
    </location>
</feature>
<evidence type="ECO:0000256" key="6">
    <source>
        <dbReference type="ARBA" id="ARBA00023136"/>
    </source>
</evidence>